<dbReference type="Proteomes" id="UP000092544">
    <property type="component" value="Unassembled WGS sequence"/>
</dbReference>
<dbReference type="Gene3D" id="1.10.287.950">
    <property type="entry name" value="Methyl-accepting chemotaxis protein"/>
    <property type="match status" value="1"/>
</dbReference>
<dbReference type="STRING" id="1792290.MSP8886_01514"/>
<evidence type="ECO:0000313" key="8">
    <source>
        <dbReference type="Proteomes" id="UP000092544"/>
    </source>
</evidence>
<sequence>MLFSKKKNLEALQEKLTKVSSEKLALEQEIHHLKEKLHQQEEKHQHTPPPQTHDDRLLLAQQPLLSQALNTIKQVSEYLFEPMSASEGSNQKIADNKSDIANITLSLTEIANKTQSSLDDVNNLKNITNDIKNFTDTIQSISEQTNLLALNAAIEAARAGEYGRGFAVVADEVRTLANKARDSSEQISSLVQKIDGHTNAVSGQIDTLHRSVSAVSQSCEQLDQSFRLTAQDSENMMSAGYHSMAFAHVSAALLELNQWQSSYLIAALNNQTSSPFRDIKETDFGAWYYQGTDNEFNFRSQSGFLKIDNELSALNKIAKELTQSTPHSAAHLAQLEENIVKHIMNTYQYMQQIQNYLFKQINH</sequence>
<dbReference type="Pfam" id="PF00015">
    <property type="entry name" value="MCPsignal"/>
    <property type="match status" value="1"/>
</dbReference>
<protein>
    <submittedName>
        <fullName evidence="7">Methyl-accepting chemotaxis protein PctB</fullName>
    </submittedName>
</protein>
<organism evidence="7 8">
    <name type="scientific">Marinomonas spartinae</name>
    <dbReference type="NCBI Taxonomy" id="1792290"/>
    <lineage>
        <taxon>Bacteria</taxon>
        <taxon>Pseudomonadati</taxon>
        <taxon>Pseudomonadota</taxon>
        <taxon>Gammaproteobacteria</taxon>
        <taxon>Oceanospirillales</taxon>
        <taxon>Oceanospirillaceae</taxon>
        <taxon>Marinomonas</taxon>
    </lineage>
</organism>
<dbReference type="RefSeq" id="WP_067014283.1">
    <property type="nucleotide sequence ID" value="NZ_FLOB01000002.1"/>
</dbReference>
<dbReference type="GO" id="GO:0006935">
    <property type="term" value="P:chemotaxis"/>
    <property type="evidence" value="ECO:0007669"/>
    <property type="project" value="InterPro"/>
</dbReference>
<evidence type="ECO:0000313" key="7">
    <source>
        <dbReference type="EMBL" id="SBS29324.1"/>
    </source>
</evidence>
<dbReference type="PRINTS" id="PR00260">
    <property type="entry name" value="CHEMTRNSDUCR"/>
</dbReference>
<dbReference type="GO" id="GO:0004888">
    <property type="term" value="F:transmembrane signaling receptor activity"/>
    <property type="evidence" value="ECO:0007669"/>
    <property type="project" value="InterPro"/>
</dbReference>
<dbReference type="GO" id="GO:0007165">
    <property type="term" value="P:signal transduction"/>
    <property type="evidence" value="ECO:0007669"/>
    <property type="project" value="UniProtKB-KW"/>
</dbReference>
<dbReference type="AlphaFoldDB" id="A0A1A8T9B7"/>
<dbReference type="OrthoDB" id="6097167at2"/>
<feature type="domain" description="Methyl-accepting transducer" evidence="6">
    <location>
        <begin position="65"/>
        <end position="236"/>
    </location>
</feature>
<evidence type="ECO:0000256" key="5">
    <source>
        <dbReference type="SAM" id="Coils"/>
    </source>
</evidence>
<evidence type="ECO:0000256" key="4">
    <source>
        <dbReference type="PROSITE-ProRule" id="PRU00284"/>
    </source>
</evidence>
<dbReference type="InterPro" id="IPR004090">
    <property type="entry name" value="Chemotax_Me-accpt_rcpt"/>
</dbReference>
<feature type="coiled-coil region" evidence="5">
    <location>
        <begin position="2"/>
        <end position="43"/>
    </location>
</feature>
<proteinExistence type="inferred from homology"/>
<dbReference type="SUPFAM" id="SSF58104">
    <property type="entry name" value="Methyl-accepting chemotaxis protein (MCP) signaling domain"/>
    <property type="match status" value="1"/>
</dbReference>
<evidence type="ECO:0000256" key="3">
    <source>
        <dbReference type="ARBA" id="ARBA00029447"/>
    </source>
</evidence>
<dbReference type="PROSITE" id="PS50111">
    <property type="entry name" value="CHEMOTAXIS_TRANSDUC_2"/>
    <property type="match status" value="1"/>
</dbReference>
<gene>
    <name evidence="7" type="primary">pctB_9</name>
    <name evidence="7" type="ORF">MSP8886_01514</name>
</gene>
<accession>A0A1A8T9B7</accession>
<reference evidence="7 8" key="1">
    <citation type="submission" date="2016-06" db="EMBL/GenBank/DDBJ databases">
        <authorList>
            <person name="Kjaerup R.B."/>
            <person name="Dalgaard T.S."/>
            <person name="Juul-Madsen H.R."/>
        </authorList>
    </citation>
    <scope>NUCLEOTIDE SEQUENCE [LARGE SCALE GENOMIC DNA]</scope>
    <source>
        <strain evidence="7 8">CECT 8886</strain>
    </source>
</reference>
<dbReference type="PANTHER" id="PTHR32089">
    <property type="entry name" value="METHYL-ACCEPTING CHEMOTAXIS PROTEIN MCPB"/>
    <property type="match status" value="1"/>
</dbReference>
<name>A0A1A8T9B7_9GAMM</name>
<keyword evidence="5" id="KW-0175">Coiled coil</keyword>
<evidence type="ECO:0000256" key="1">
    <source>
        <dbReference type="ARBA" id="ARBA00004370"/>
    </source>
</evidence>
<dbReference type="SMART" id="SM00283">
    <property type="entry name" value="MA"/>
    <property type="match status" value="1"/>
</dbReference>
<dbReference type="GO" id="GO:0016020">
    <property type="term" value="C:membrane"/>
    <property type="evidence" value="ECO:0007669"/>
    <property type="project" value="UniProtKB-SubCell"/>
</dbReference>
<dbReference type="PANTHER" id="PTHR32089:SF112">
    <property type="entry name" value="LYSOZYME-LIKE PROTEIN-RELATED"/>
    <property type="match status" value="1"/>
</dbReference>
<keyword evidence="8" id="KW-1185">Reference proteome</keyword>
<dbReference type="EMBL" id="FLOB01000002">
    <property type="protein sequence ID" value="SBS29324.1"/>
    <property type="molecule type" value="Genomic_DNA"/>
</dbReference>
<keyword evidence="2 4" id="KW-0807">Transducer</keyword>
<comment type="subcellular location">
    <subcellularLocation>
        <location evidence="1">Membrane</location>
    </subcellularLocation>
</comment>
<comment type="similarity">
    <text evidence="3">Belongs to the methyl-accepting chemotaxis (MCP) protein family.</text>
</comment>
<evidence type="ECO:0000256" key="2">
    <source>
        <dbReference type="ARBA" id="ARBA00023224"/>
    </source>
</evidence>
<evidence type="ECO:0000259" key="6">
    <source>
        <dbReference type="PROSITE" id="PS50111"/>
    </source>
</evidence>
<dbReference type="InterPro" id="IPR004089">
    <property type="entry name" value="MCPsignal_dom"/>
</dbReference>